<dbReference type="InterPro" id="IPR006311">
    <property type="entry name" value="TAT_signal"/>
</dbReference>
<evidence type="ECO:0000313" key="3">
    <source>
        <dbReference type="EMBL" id="GAA1279296.1"/>
    </source>
</evidence>
<feature type="chain" id="PRO_5046967962" evidence="2">
    <location>
        <begin position="36"/>
        <end position="217"/>
    </location>
</feature>
<keyword evidence="4" id="KW-1185">Reference proteome</keyword>
<evidence type="ECO:0000256" key="2">
    <source>
        <dbReference type="SAM" id="SignalP"/>
    </source>
</evidence>
<dbReference type="PROSITE" id="PS51318">
    <property type="entry name" value="TAT"/>
    <property type="match status" value="1"/>
</dbReference>
<comment type="caution">
    <text evidence="3">The sequence shown here is derived from an EMBL/GenBank/DDBJ whole genome shotgun (WGS) entry which is preliminary data.</text>
</comment>
<organism evidence="3 4">
    <name type="scientific">Streptomyces javensis</name>
    <dbReference type="NCBI Taxonomy" id="114698"/>
    <lineage>
        <taxon>Bacteria</taxon>
        <taxon>Bacillati</taxon>
        <taxon>Actinomycetota</taxon>
        <taxon>Actinomycetes</taxon>
        <taxon>Kitasatosporales</taxon>
        <taxon>Streptomycetaceae</taxon>
        <taxon>Streptomyces</taxon>
        <taxon>Streptomyces violaceusniger group</taxon>
    </lineage>
</organism>
<sequence>MSRTLPRSTAAKRRGVVLAVAAGALALGAAAPASASASQSASASASAAKGKTSHGPALCVIRADDDSATPTAPTKPGKVVDHAKTVKLTEAGKVTGKVTGKAAGKKAAAIAKDRSHGRDDTCVAIPAFPTHPGKTCEVVVIKRGSGNSDSGPALPTKPGKPATPAKPGKPATPAKPGKPGKPGKVCVIVLPKDGHRATKSAADAKTTAVEATRATRS</sequence>
<evidence type="ECO:0000256" key="1">
    <source>
        <dbReference type="SAM" id="MobiDB-lite"/>
    </source>
</evidence>
<evidence type="ECO:0000313" key="4">
    <source>
        <dbReference type="Proteomes" id="UP001500282"/>
    </source>
</evidence>
<dbReference type="EMBL" id="BAAAIH010000024">
    <property type="protein sequence ID" value="GAA1279296.1"/>
    <property type="molecule type" value="Genomic_DNA"/>
</dbReference>
<accession>A0ABP4HSZ5</accession>
<keyword evidence="2" id="KW-0732">Signal</keyword>
<feature type="region of interest" description="Disordered" evidence="1">
    <location>
        <begin position="143"/>
        <end position="217"/>
    </location>
</feature>
<proteinExistence type="predicted"/>
<protein>
    <submittedName>
        <fullName evidence="3">Uncharacterized protein</fullName>
    </submittedName>
</protein>
<gene>
    <name evidence="3" type="ORF">GCM10009579_43510</name>
</gene>
<reference evidence="4" key="1">
    <citation type="journal article" date="2019" name="Int. J. Syst. Evol. Microbiol.">
        <title>The Global Catalogue of Microorganisms (GCM) 10K type strain sequencing project: providing services to taxonomists for standard genome sequencing and annotation.</title>
        <authorList>
            <consortium name="The Broad Institute Genomics Platform"/>
            <consortium name="The Broad Institute Genome Sequencing Center for Infectious Disease"/>
            <person name="Wu L."/>
            <person name="Ma J."/>
        </authorList>
    </citation>
    <scope>NUCLEOTIDE SEQUENCE [LARGE SCALE GENOMIC DNA]</scope>
    <source>
        <strain evidence="4">JCM 11448</strain>
    </source>
</reference>
<feature type="signal peptide" evidence="2">
    <location>
        <begin position="1"/>
        <end position="35"/>
    </location>
</feature>
<name>A0ABP4HSZ5_9ACTN</name>
<feature type="compositionally biased region" description="Low complexity" evidence="1">
    <location>
        <begin position="151"/>
        <end position="177"/>
    </location>
</feature>
<dbReference type="Proteomes" id="UP001500282">
    <property type="component" value="Unassembled WGS sequence"/>
</dbReference>
<feature type="compositionally biased region" description="Low complexity" evidence="1">
    <location>
        <begin position="199"/>
        <end position="208"/>
    </location>
</feature>